<comment type="similarity">
    <text evidence="6">Belongs to the isocitrate lyase family. Oxaloacetate decarboxylase subfamily.</text>
</comment>
<dbReference type="AlphaFoldDB" id="A0A1Q9QWM0"/>
<feature type="binding site" evidence="6">
    <location>
        <position position="195"/>
    </location>
    <ligand>
        <name>substrate</name>
    </ligand>
</feature>
<dbReference type="InterPro" id="IPR040442">
    <property type="entry name" value="Pyrv_kinase-like_dom_sf"/>
</dbReference>
<dbReference type="InterPro" id="IPR039556">
    <property type="entry name" value="ICL/PEPM"/>
</dbReference>
<name>A0A1Q9QWM0_PSEPU</name>
<dbReference type="GO" id="GO:0006107">
    <property type="term" value="P:oxaloacetate metabolic process"/>
    <property type="evidence" value="ECO:0007669"/>
    <property type="project" value="UniProtKB-UniRule"/>
</dbReference>
<dbReference type="GO" id="GO:0019629">
    <property type="term" value="P:propionate catabolic process, 2-methylcitrate cycle"/>
    <property type="evidence" value="ECO:0007669"/>
    <property type="project" value="TreeGrafter"/>
</dbReference>
<dbReference type="HAMAP" id="MF_01299">
    <property type="entry name" value="OadC"/>
    <property type="match status" value="1"/>
</dbReference>
<keyword evidence="3 6" id="KW-0210">Decarboxylase</keyword>
<protein>
    <recommendedName>
        <fullName evidence="6">Oxaloacetate decarboxylase</fullName>
        <ecNumber evidence="6">4.1.1.112</ecNumber>
    </recommendedName>
</protein>
<evidence type="ECO:0000313" key="8">
    <source>
        <dbReference type="Proteomes" id="UP000186736"/>
    </source>
</evidence>
<feature type="binding site" evidence="6">
    <location>
        <position position="124"/>
    </location>
    <ligand>
        <name>Mg(2+)</name>
        <dbReference type="ChEBI" id="CHEBI:18420"/>
    </ligand>
</feature>
<proteinExistence type="inferred from homology"/>
<dbReference type="EC" id="4.1.1.112" evidence="6"/>
<feature type="binding site" evidence="6">
    <location>
        <position position="271"/>
    </location>
    <ligand>
        <name>substrate</name>
    </ligand>
</feature>
<sequence length="325" mass="35444">MKRFVNLSDKDLSCCQSDIKQWYVAGQNEVEISGLIMPKASHQELRRAFRKLLASPNCYHTASVFDPMSARIAADLGFEVGILGGSVASLQVLAAPDFALITLSEFAEQATRIGRVAQLPFIADADHGYGNALNVMRTVIELERAGVSALTIEDTLLPAQFGRKSTDLISIAEGVGKVRAALEARVDPELVIIARTNAAAIPTEEVIARAVAYQNAGADGICMVGVRDFEHLEEIARHLTVPLMLVTYGNPQLHDDARLAQLGVRIAVDGHGAYFAAIKATYDCLREQRRITSAASDLSATELTHTYTQPNDYIVWAREFMDVNE</sequence>
<evidence type="ECO:0000313" key="7">
    <source>
        <dbReference type="EMBL" id="OLS59551.1"/>
    </source>
</evidence>
<reference evidence="7 8" key="1">
    <citation type="submission" date="2016-10" db="EMBL/GenBank/DDBJ databases">
        <title>Genome Sequence of Pseudomonas putida GM4FR.</title>
        <authorList>
            <person name="Poehlein A."/>
            <person name="Wemheuer F."/>
            <person name="Hollensteiner J."/>
            <person name="Wemheuer B."/>
        </authorList>
    </citation>
    <scope>NUCLEOTIDE SEQUENCE [LARGE SCALE GENOMIC DNA]</scope>
    <source>
        <strain evidence="7 8">GM4FR</strain>
    </source>
</reference>
<dbReference type="CDD" id="cd00377">
    <property type="entry name" value="ICL_PEPM"/>
    <property type="match status" value="1"/>
</dbReference>
<dbReference type="SUPFAM" id="SSF51621">
    <property type="entry name" value="Phosphoenolpyruvate/pyruvate domain"/>
    <property type="match status" value="1"/>
</dbReference>
<keyword evidence="5 6" id="KW-0456">Lyase</keyword>
<evidence type="ECO:0000256" key="5">
    <source>
        <dbReference type="ARBA" id="ARBA00023239"/>
    </source>
</evidence>
<dbReference type="GO" id="GO:0000287">
    <property type="term" value="F:magnesium ion binding"/>
    <property type="evidence" value="ECO:0007669"/>
    <property type="project" value="UniProtKB-UniRule"/>
</dbReference>
<dbReference type="GO" id="GO:0046421">
    <property type="term" value="F:methylisocitrate lyase activity"/>
    <property type="evidence" value="ECO:0007669"/>
    <property type="project" value="TreeGrafter"/>
</dbReference>
<accession>A0A1Q9QWM0</accession>
<dbReference type="Proteomes" id="UP000186736">
    <property type="component" value="Unassembled WGS sequence"/>
</dbReference>
<evidence type="ECO:0000256" key="1">
    <source>
        <dbReference type="ARBA" id="ARBA00005838"/>
    </source>
</evidence>
<comment type="function">
    <text evidence="6">Catalyzes the decarboxylation of oxaloacetate into pyruvate. Seems to play a role in maintaining cellular concentrations of bicarbonate and pyruvate.</text>
</comment>
<comment type="similarity">
    <text evidence="1">Belongs to the isocitrate lyase/PEP mutase superfamily. Oxaloacetate decarboxylase family.</text>
</comment>
<dbReference type="Gene3D" id="3.20.20.60">
    <property type="entry name" value="Phosphoenolpyruvate-binding domains"/>
    <property type="match status" value="1"/>
</dbReference>
<comment type="caution">
    <text evidence="7">The sequence shown here is derived from an EMBL/GenBank/DDBJ whole genome shotgun (WGS) entry which is preliminary data.</text>
</comment>
<comment type="catalytic activity">
    <reaction evidence="6">
        <text>oxaloacetate + H(+) = pyruvate + CO2</text>
        <dbReference type="Rhea" id="RHEA:15641"/>
        <dbReference type="ChEBI" id="CHEBI:15361"/>
        <dbReference type="ChEBI" id="CHEBI:15378"/>
        <dbReference type="ChEBI" id="CHEBI:16452"/>
        <dbReference type="ChEBI" id="CHEBI:16526"/>
        <dbReference type="EC" id="4.1.1.112"/>
    </reaction>
</comment>
<dbReference type="InterPro" id="IPR015813">
    <property type="entry name" value="Pyrv/PenolPyrv_kinase-like_dom"/>
</dbReference>
<dbReference type="GO" id="GO:0042866">
    <property type="term" value="P:pyruvate biosynthetic process"/>
    <property type="evidence" value="ECO:0007669"/>
    <property type="project" value="UniProtKB-UniRule"/>
</dbReference>
<comment type="cofactor">
    <cofactor evidence="6">
        <name>Mg(2+)</name>
        <dbReference type="ChEBI" id="CHEBI:18420"/>
    </cofactor>
    <text evidence="6">Binds 1 Mg(2+) ion per subunit.</text>
</comment>
<organism evidence="7 8">
    <name type="scientific">Pseudomonas putida</name>
    <name type="common">Arthrobacter siderocapsulatus</name>
    <dbReference type="NCBI Taxonomy" id="303"/>
    <lineage>
        <taxon>Bacteria</taxon>
        <taxon>Pseudomonadati</taxon>
        <taxon>Pseudomonadota</taxon>
        <taxon>Gammaproteobacteria</taxon>
        <taxon>Pseudomonadales</taxon>
        <taxon>Pseudomonadaceae</taxon>
        <taxon>Pseudomonas</taxon>
    </lineage>
</organism>
<keyword evidence="2 6" id="KW-0479">Metal-binding</keyword>
<dbReference type="FunFam" id="3.20.20.60:FF:000015">
    <property type="entry name" value="Oxaloacetate decarboxylase"/>
    <property type="match status" value="1"/>
</dbReference>
<gene>
    <name evidence="7" type="ORF">PSEMO_55190</name>
</gene>
<dbReference type="InterPro" id="IPR023687">
    <property type="entry name" value="Oxaloacetate_deCOase_bac"/>
</dbReference>
<evidence type="ECO:0000256" key="2">
    <source>
        <dbReference type="ARBA" id="ARBA00022723"/>
    </source>
</evidence>
<evidence type="ECO:0000256" key="4">
    <source>
        <dbReference type="ARBA" id="ARBA00022842"/>
    </source>
</evidence>
<dbReference type="EMBL" id="MKZO01000067">
    <property type="protein sequence ID" value="OLS59551.1"/>
    <property type="molecule type" value="Genomic_DNA"/>
</dbReference>
<comment type="subunit">
    <text evidence="6">Homotetramer; dimer of dimers.</text>
</comment>
<dbReference type="GO" id="GO:0008948">
    <property type="term" value="F:oxaloacetate decarboxylase activity"/>
    <property type="evidence" value="ECO:0007669"/>
    <property type="project" value="UniProtKB-UniRule"/>
</dbReference>
<dbReference type="Pfam" id="PF13714">
    <property type="entry name" value="PEP_mutase"/>
    <property type="match status" value="1"/>
</dbReference>
<evidence type="ECO:0000256" key="3">
    <source>
        <dbReference type="ARBA" id="ARBA00022793"/>
    </source>
</evidence>
<dbReference type="PANTHER" id="PTHR42905:SF3">
    <property type="entry name" value="OXALOACETATE DECARBOXYLASE"/>
    <property type="match status" value="1"/>
</dbReference>
<feature type="binding site" evidence="6">
    <location>
        <position position="86"/>
    </location>
    <ligand>
        <name>substrate</name>
    </ligand>
</feature>
<evidence type="ECO:0000256" key="6">
    <source>
        <dbReference type="HAMAP-Rule" id="MF_01299"/>
    </source>
</evidence>
<dbReference type="PANTHER" id="PTHR42905">
    <property type="entry name" value="PHOSPHOENOLPYRUVATE CARBOXYLASE"/>
    <property type="match status" value="1"/>
</dbReference>
<keyword evidence="4 6" id="KW-0460">Magnesium</keyword>